<keyword evidence="2" id="KW-1185">Reference proteome</keyword>
<dbReference type="Gene3D" id="1.25.40.10">
    <property type="entry name" value="Tetratricopeptide repeat domain"/>
    <property type="match status" value="1"/>
</dbReference>
<dbReference type="InterPro" id="IPR011990">
    <property type="entry name" value="TPR-like_helical_dom_sf"/>
</dbReference>
<comment type="caution">
    <text evidence="1">The sequence shown here is derived from an EMBL/GenBank/DDBJ whole genome shotgun (WGS) entry which is preliminary data.</text>
</comment>
<accession>A0ABT8ENK3</accession>
<reference evidence="1" key="1">
    <citation type="submission" date="2021-11" db="EMBL/GenBank/DDBJ databases">
        <title>Draft genome sequence of Alcaligenes endophyticus type strain CCUG 75668T.</title>
        <authorList>
            <person name="Salva-Serra F."/>
            <person name="Duran R.E."/>
            <person name="Seeger M."/>
            <person name="Moore E.R.B."/>
            <person name="Jaen-Luchoro D."/>
        </authorList>
    </citation>
    <scope>NUCLEOTIDE SEQUENCE</scope>
    <source>
        <strain evidence="1">CCUG 75668</strain>
    </source>
</reference>
<dbReference type="InterPro" id="IPR019734">
    <property type="entry name" value="TPR_rpt"/>
</dbReference>
<dbReference type="Proteomes" id="UP001168613">
    <property type="component" value="Unassembled WGS sequence"/>
</dbReference>
<dbReference type="SMART" id="SM00028">
    <property type="entry name" value="TPR"/>
    <property type="match status" value="2"/>
</dbReference>
<dbReference type="EMBL" id="JAJHNU010000005">
    <property type="protein sequence ID" value="MDN4122675.1"/>
    <property type="molecule type" value="Genomic_DNA"/>
</dbReference>
<dbReference type="RefSeq" id="WP_290459637.1">
    <property type="nucleotide sequence ID" value="NZ_JAJHNU010000005.1"/>
</dbReference>
<organism evidence="1 2">
    <name type="scientific">Alcaligenes endophyticus</name>
    <dbReference type="NCBI Taxonomy" id="1929088"/>
    <lineage>
        <taxon>Bacteria</taxon>
        <taxon>Pseudomonadati</taxon>
        <taxon>Pseudomonadota</taxon>
        <taxon>Betaproteobacteria</taxon>
        <taxon>Burkholderiales</taxon>
        <taxon>Alcaligenaceae</taxon>
        <taxon>Alcaligenes</taxon>
    </lineage>
</organism>
<dbReference type="SUPFAM" id="SSF48452">
    <property type="entry name" value="TPR-like"/>
    <property type="match status" value="1"/>
</dbReference>
<proteinExistence type="predicted"/>
<name>A0ABT8ENK3_9BURK</name>
<evidence type="ECO:0000313" key="1">
    <source>
        <dbReference type="EMBL" id="MDN4122675.1"/>
    </source>
</evidence>
<protein>
    <submittedName>
        <fullName evidence="1">Tetratricopeptide repeat protein</fullName>
    </submittedName>
</protein>
<sequence length="223" mass="24323">MLALTVMAPIANAQNQTSTIPATLNSNALAPSAPTVNDPLLELAPKPERGWKGLAQALEVLAPKADTALPLSGAQVTERISLLLAQGKNEDALQAIENRAKQRNQELEPGTDVQLLFLKARALSGLQEHNKAIQIYLDMTSFYPELPEPWNNLAAEYMQQDKLEMALDSLQMALVADSTYTLARSNMGEIQLMLANQSFDEASKAGSSRARTRAQQTLKILQQ</sequence>
<gene>
    <name evidence="1" type="ORF">LMS43_15390</name>
</gene>
<evidence type="ECO:0000313" key="2">
    <source>
        <dbReference type="Proteomes" id="UP001168613"/>
    </source>
</evidence>